<feature type="transmembrane region" description="Helical" evidence="2">
    <location>
        <begin position="543"/>
        <end position="564"/>
    </location>
</feature>
<evidence type="ECO:0000256" key="1">
    <source>
        <dbReference type="SAM" id="MobiDB-lite"/>
    </source>
</evidence>
<evidence type="ECO:0000256" key="3">
    <source>
        <dbReference type="SAM" id="SignalP"/>
    </source>
</evidence>
<comment type="caution">
    <text evidence="5">The sequence shown here is derived from an EMBL/GenBank/DDBJ whole genome shotgun (WGS) entry which is preliminary data.</text>
</comment>
<organism evidence="5 6">
    <name type="scientific">Pseudonocardia sediminis</name>
    <dbReference type="NCBI Taxonomy" id="1397368"/>
    <lineage>
        <taxon>Bacteria</taxon>
        <taxon>Bacillati</taxon>
        <taxon>Actinomycetota</taxon>
        <taxon>Actinomycetes</taxon>
        <taxon>Pseudonocardiales</taxon>
        <taxon>Pseudonocardiaceae</taxon>
        <taxon>Pseudonocardia</taxon>
    </lineage>
</organism>
<dbReference type="AlphaFoldDB" id="A0A4Q7UY12"/>
<evidence type="ECO:0000256" key="2">
    <source>
        <dbReference type="SAM" id="Phobius"/>
    </source>
</evidence>
<proteinExistence type="predicted"/>
<dbReference type="Gene3D" id="3.40.710.10">
    <property type="entry name" value="DD-peptidase/beta-lactamase superfamily"/>
    <property type="match status" value="1"/>
</dbReference>
<gene>
    <name evidence="5" type="ORF">EV383_2738</name>
</gene>
<evidence type="ECO:0000259" key="4">
    <source>
        <dbReference type="Pfam" id="PF00144"/>
    </source>
</evidence>
<keyword evidence="3" id="KW-0732">Signal</keyword>
<dbReference type="Proteomes" id="UP000291591">
    <property type="component" value="Unassembled WGS sequence"/>
</dbReference>
<keyword evidence="2" id="KW-0472">Membrane</keyword>
<protein>
    <submittedName>
        <fullName evidence="5">CubicO group peptidase (Beta-lactamase class C family)</fullName>
    </submittedName>
</protein>
<dbReference type="Pfam" id="PF00144">
    <property type="entry name" value="Beta-lactamase"/>
    <property type="match status" value="1"/>
</dbReference>
<sequence>MTSHRSIPARLAALVGAGAVVALVAGCGAPAALPTPAPPIPPPGTAALPTPAPPIPPPGTAALTGPDVGAWLDGLVPAGLARSGIAGAAVTVVHDGQVIATRGYGFADSGSGGPGPDSTGSDSTGPRPVDPDRTLFRVGSVSKVFTATTVLQLVEQGRIDLDADVGRYLDVAIPRSFDAPITMRNLLTHTAGFEERIKGLISYGESPVNLRDAVAVDPPEQVFAPGTVPAYSNYGYALAGYIAERVSGTPFETLVQRDVLARAGMTSSTFAQPLPPELRDRLSHGYDTASNPAGPFETVGPAPAGALSATATDMARFLQTELGGTGRPPLLTPQTLASMRAPALDASTLGTLADGPRMALGLFDESRNGHRIVGHGGDTGYFHAHLQMYPDDRTGVFVALNSTGRGPTDTLELRESLLDGFADRYFPAPPAPPAPTAPTASEHAAMAQGSYESSRSLYSTFLSAMGVTGQTTVTARPDGTVLVAPGPGTAYPAVYREVRPWVWQEVGGQRTLTMRADDDRVTAIGYQSAFTLLRAEPGRAAGVALPVLLSSAAVLLVALLAWPVGAVNRRRHRLPAPASLGRLGDLARLPTRIATAAAVLALAGWTTAIATIAGLQEFPDVVVRVLQVAQWTALAGVAPAAVLLIASVRHRAGRGRVLGAALVLLALVGVAWFGTMFGLFSASVSY</sequence>
<feature type="chain" id="PRO_5020781989" evidence="3">
    <location>
        <begin position="32"/>
        <end position="686"/>
    </location>
</feature>
<name>A0A4Q7UY12_PSEST</name>
<accession>A0A4Q7UY12</accession>
<dbReference type="InterPro" id="IPR050491">
    <property type="entry name" value="AmpC-like"/>
</dbReference>
<feature type="transmembrane region" description="Helical" evidence="2">
    <location>
        <begin position="593"/>
        <end position="616"/>
    </location>
</feature>
<reference evidence="5 6" key="1">
    <citation type="submission" date="2019-02" db="EMBL/GenBank/DDBJ databases">
        <title>Sequencing the genomes of 1000 actinobacteria strains.</title>
        <authorList>
            <person name="Klenk H.-P."/>
        </authorList>
    </citation>
    <scope>NUCLEOTIDE SEQUENCE [LARGE SCALE GENOMIC DNA]</scope>
    <source>
        <strain evidence="5 6">DSM 45779</strain>
    </source>
</reference>
<evidence type="ECO:0000313" key="6">
    <source>
        <dbReference type="Proteomes" id="UP000291591"/>
    </source>
</evidence>
<feature type="transmembrane region" description="Helical" evidence="2">
    <location>
        <begin position="658"/>
        <end position="680"/>
    </location>
</feature>
<dbReference type="RefSeq" id="WP_130290250.1">
    <property type="nucleotide sequence ID" value="NZ_SHKL01000001.1"/>
</dbReference>
<keyword evidence="6" id="KW-1185">Reference proteome</keyword>
<feature type="signal peptide" evidence="3">
    <location>
        <begin position="1"/>
        <end position="31"/>
    </location>
</feature>
<keyword evidence="2" id="KW-0812">Transmembrane</keyword>
<evidence type="ECO:0000313" key="5">
    <source>
        <dbReference type="EMBL" id="RZT85851.1"/>
    </source>
</evidence>
<dbReference type="EMBL" id="SHKL01000001">
    <property type="protein sequence ID" value="RZT85851.1"/>
    <property type="molecule type" value="Genomic_DNA"/>
</dbReference>
<keyword evidence="2" id="KW-1133">Transmembrane helix</keyword>
<dbReference type="PANTHER" id="PTHR46825">
    <property type="entry name" value="D-ALANYL-D-ALANINE-CARBOXYPEPTIDASE/ENDOPEPTIDASE AMPH"/>
    <property type="match status" value="1"/>
</dbReference>
<feature type="transmembrane region" description="Helical" evidence="2">
    <location>
        <begin position="628"/>
        <end position="646"/>
    </location>
</feature>
<dbReference type="PANTHER" id="PTHR46825:SF9">
    <property type="entry name" value="BETA-LACTAMASE-RELATED DOMAIN-CONTAINING PROTEIN"/>
    <property type="match status" value="1"/>
</dbReference>
<dbReference type="PROSITE" id="PS51257">
    <property type="entry name" value="PROKAR_LIPOPROTEIN"/>
    <property type="match status" value="1"/>
</dbReference>
<feature type="region of interest" description="Disordered" evidence="1">
    <location>
        <begin position="105"/>
        <end position="131"/>
    </location>
</feature>
<feature type="domain" description="Beta-lactamase-related" evidence="4">
    <location>
        <begin position="73"/>
        <end position="410"/>
    </location>
</feature>
<feature type="compositionally biased region" description="Low complexity" evidence="1">
    <location>
        <begin position="116"/>
        <end position="126"/>
    </location>
</feature>
<dbReference type="InterPro" id="IPR001466">
    <property type="entry name" value="Beta-lactam-related"/>
</dbReference>
<dbReference type="SUPFAM" id="SSF56601">
    <property type="entry name" value="beta-lactamase/transpeptidase-like"/>
    <property type="match status" value="1"/>
</dbReference>
<dbReference type="InterPro" id="IPR012338">
    <property type="entry name" value="Beta-lactam/transpept-like"/>
</dbReference>
<dbReference type="OrthoDB" id="4281716at2"/>